<evidence type="ECO:0008006" key="3">
    <source>
        <dbReference type="Google" id="ProtNLM"/>
    </source>
</evidence>
<dbReference type="Proteomes" id="UP001576774">
    <property type="component" value="Unassembled WGS sequence"/>
</dbReference>
<reference evidence="1 2" key="1">
    <citation type="submission" date="2024-09" db="EMBL/GenBank/DDBJ databases">
        <title>Floridaenema gen nov. (Aerosakkonemataceae, Aerosakkonematales ord. nov., Cyanobacteria) from benthic tropical and subtropical fresh waters, with the description of four new species.</title>
        <authorList>
            <person name="Moretto J.A."/>
            <person name="Berthold D.E."/>
            <person name="Lefler F.W."/>
            <person name="Huang I.-S."/>
            <person name="Laughinghouse H. IV."/>
        </authorList>
    </citation>
    <scope>NUCLEOTIDE SEQUENCE [LARGE SCALE GENOMIC DNA]</scope>
    <source>
        <strain evidence="1 2">BLCC-F46</strain>
    </source>
</reference>
<dbReference type="RefSeq" id="WP_413270730.1">
    <property type="nucleotide sequence ID" value="NZ_JBHFNQ010000095.1"/>
</dbReference>
<dbReference type="Gene3D" id="3.90.1720.10">
    <property type="entry name" value="endopeptidase domain like (from Nostoc punctiforme)"/>
    <property type="match status" value="1"/>
</dbReference>
<evidence type="ECO:0000313" key="1">
    <source>
        <dbReference type="EMBL" id="MFB2877632.1"/>
    </source>
</evidence>
<protein>
    <recommendedName>
        <fullName evidence="3">LRAT domain-containing protein</fullName>
    </recommendedName>
</protein>
<sequence>MAFEIVESSLLKVFKVRIPELFGLADHYYLSENSNLENSVGWGPKGLELRGKVRVTEQELERIEKFMAVAKYSIAINNCEHFANYVLHGINLSSQQNTWWKCLGAELVSLLQPVQSVGSNYHTFMGQQIANVLNENLRQAKIERANRERIEFWKSRGVDTK</sequence>
<evidence type="ECO:0000313" key="2">
    <source>
        <dbReference type="Proteomes" id="UP001576774"/>
    </source>
</evidence>
<proteinExistence type="predicted"/>
<comment type="caution">
    <text evidence="1">The sequence shown here is derived from an EMBL/GenBank/DDBJ whole genome shotgun (WGS) entry which is preliminary data.</text>
</comment>
<organism evidence="1 2">
    <name type="scientific">Floridaenema aerugineum BLCC-F46</name>
    <dbReference type="NCBI Taxonomy" id="3153654"/>
    <lineage>
        <taxon>Bacteria</taxon>
        <taxon>Bacillati</taxon>
        <taxon>Cyanobacteriota</taxon>
        <taxon>Cyanophyceae</taxon>
        <taxon>Oscillatoriophycideae</taxon>
        <taxon>Aerosakkonematales</taxon>
        <taxon>Aerosakkonemataceae</taxon>
        <taxon>Floridanema</taxon>
        <taxon>Floridanema aerugineum</taxon>
    </lineage>
</organism>
<dbReference type="EMBL" id="JBHFNQ010000095">
    <property type="protein sequence ID" value="MFB2877632.1"/>
    <property type="molecule type" value="Genomic_DNA"/>
</dbReference>
<accession>A0ABV4X5F2</accession>
<gene>
    <name evidence="1" type="ORF">ACE1CC_12330</name>
</gene>
<name>A0ABV4X5F2_9CYAN</name>
<keyword evidence="2" id="KW-1185">Reference proteome</keyword>